<keyword evidence="3" id="KW-1185">Reference proteome</keyword>
<feature type="compositionally biased region" description="Basic and acidic residues" evidence="1">
    <location>
        <begin position="52"/>
        <end position="70"/>
    </location>
</feature>
<feature type="compositionally biased region" description="Basic and acidic residues" evidence="1">
    <location>
        <begin position="146"/>
        <end position="158"/>
    </location>
</feature>
<proteinExistence type="predicted"/>
<dbReference type="VEuPathDB" id="TriTrypDB:TvY486_0039970"/>
<feature type="compositionally biased region" description="Basic and acidic residues" evidence="1">
    <location>
        <begin position="1"/>
        <end position="12"/>
    </location>
</feature>
<protein>
    <submittedName>
        <fullName evidence="2">Uncharacterized protein</fullName>
    </submittedName>
</protein>
<feature type="region of interest" description="Disordered" evidence="1">
    <location>
        <begin position="1"/>
        <end position="265"/>
    </location>
</feature>
<evidence type="ECO:0000256" key="1">
    <source>
        <dbReference type="SAM" id="MobiDB-lite"/>
    </source>
</evidence>
<feature type="compositionally biased region" description="Polar residues" evidence="1">
    <location>
        <begin position="78"/>
        <end position="93"/>
    </location>
</feature>
<dbReference type="Proteomes" id="UP000009027">
    <property type="component" value="Unassembled WGS sequence"/>
</dbReference>
<feature type="compositionally biased region" description="Basic and acidic residues" evidence="1">
    <location>
        <begin position="22"/>
        <end position="43"/>
    </location>
</feature>
<evidence type="ECO:0000313" key="3">
    <source>
        <dbReference type="Proteomes" id="UP000009027"/>
    </source>
</evidence>
<feature type="compositionally biased region" description="Polar residues" evidence="1">
    <location>
        <begin position="129"/>
        <end position="141"/>
    </location>
</feature>
<feature type="compositionally biased region" description="Low complexity" evidence="1">
    <location>
        <begin position="106"/>
        <end position="122"/>
    </location>
</feature>
<feature type="compositionally biased region" description="Basic and acidic residues" evidence="1">
    <location>
        <begin position="204"/>
        <end position="213"/>
    </location>
</feature>
<name>F9WU38_TRYVY</name>
<sequence>MKTKQSHREVATRRKRSVGSSRETRREKEKPQTARDSSGELRLGRTATRLGALDKKQRNRNDAGIRDPKRGQRPGQGKQESQAGGQETRSASRAANPHSEPRDRAQGAGRRAQGASAMQGQRTRAWPRTRTSTKPMRTNRGTWLRGDNRGTRRGERHAATSRKSVESGSRAEAVDSLPRRMDQLRVRRAGPQAATHALQGTTFRKRETREQCKGRSAGGGSANDGASDGAALSPGGGDRRISKPRELPTEGASFPQGSLLGDGLRRWPEVGCAKRKSHCGEETRKEEITSG</sequence>
<accession>F9WU38</accession>
<dbReference type="AlphaFoldDB" id="F9WU38"/>
<reference evidence="2 3" key="1">
    <citation type="journal article" date="2012" name="Proc. Natl. Acad. Sci. U.S.A.">
        <title>Antigenic diversity is generated by distinct evolutionary mechanisms in African trypanosome species.</title>
        <authorList>
            <person name="Jackson A.P."/>
            <person name="Berry A."/>
            <person name="Aslett M."/>
            <person name="Allison H.C."/>
            <person name="Burton P."/>
            <person name="Vavrova-Anderson J."/>
            <person name="Brown R."/>
            <person name="Browne H."/>
            <person name="Corton N."/>
            <person name="Hauser H."/>
            <person name="Gamble J."/>
            <person name="Gilderthorp R."/>
            <person name="Marcello L."/>
            <person name="McQuillan J."/>
            <person name="Otto T.D."/>
            <person name="Quail M.A."/>
            <person name="Sanders M.J."/>
            <person name="van Tonder A."/>
            <person name="Ginger M.L."/>
            <person name="Field M.C."/>
            <person name="Barry J.D."/>
            <person name="Hertz-Fowler C."/>
            <person name="Berriman M."/>
        </authorList>
    </citation>
    <scope>NUCLEOTIDE SEQUENCE</scope>
    <source>
        <strain evidence="2 3">Y486</strain>
    </source>
</reference>
<gene>
    <name evidence="2" type="ORF">TvY486_0039970</name>
</gene>
<dbReference type="EMBL" id="CAEX01006972">
    <property type="protein sequence ID" value="CCD21085.1"/>
    <property type="molecule type" value="Genomic_DNA"/>
</dbReference>
<evidence type="ECO:0000313" key="2">
    <source>
        <dbReference type="EMBL" id="CCD21085.1"/>
    </source>
</evidence>
<feature type="compositionally biased region" description="Basic and acidic residues" evidence="1">
    <location>
        <begin position="237"/>
        <end position="248"/>
    </location>
</feature>
<organism evidence="2 3">
    <name type="scientific">Trypanosoma vivax (strain Y486)</name>
    <dbReference type="NCBI Taxonomy" id="1055687"/>
    <lineage>
        <taxon>Eukaryota</taxon>
        <taxon>Discoba</taxon>
        <taxon>Euglenozoa</taxon>
        <taxon>Kinetoplastea</taxon>
        <taxon>Metakinetoplastina</taxon>
        <taxon>Trypanosomatida</taxon>
        <taxon>Trypanosomatidae</taxon>
        <taxon>Trypanosoma</taxon>
        <taxon>Duttonella</taxon>
    </lineage>
</organism>